<dbReference type="Pfam" id="PF00134">
    <property type="entry name" value="Cyclin_N"/>
    <property type="match status" value="1"/>
</dbReference>
<dbReference type="GO" id="GO:0000082">
    <property type="term" value="P:G1/S transition of mitotic cell cycle"/>
    <property type="evidence" value="ECO:0000318"/>
    <property type="project" value="GO_Central"/>
</dbReference>
<keyword evidence="3" id="KW-0131">Cell cycle</keyword>
<dbReference type="PANTHER" id="PTHR10177">
    <property type="entry name" value="CYCLINS"/>
    <property type="match status" value="1"/>
</dbReference>
<reference evidence="7 8" key="1">
    <citation type="journal article" date="2014" name="Nat. Genet.">
        <title>Genome sequence of the hot pepper provides insights into the evolution of pungency in Capsicum species.</title>
        <authorList>
            <person name="Kim S."/>
            <person name="Park M."/>
            <person name="Yeom S.I."/>
            <person name="Kim Y.M."/>
            <person name="Lee J.M."/>
            <person name="Lee H.A."/>
            <person name="Seo E."/>
            <person name="Choi J."/>
            <person name="Cheong K."/>
            <person name="Kim K.T."/>
            <person name="Jung K."/>
            <person name="Lee G.W."/>
            <person name="Oh S.K."/>
            <person name="Bae C."/>
            <person name="Kim S.B."/>
            <person name="Lee H.Y."/>
            <person name="Kim S.Y."/>
            <person name="Kim M.S."/>
            <person name="Kang B.C."/>
            <person name="Jo Y.D."/>
            <person name="Yang H.B."/>
            <person name="Jeong H.J."/>
            <person name="Kang W.H."/>
            <person name="Kwon J.K."/>
            <person name="Shin C."/>
            <person name="Lim J.Y."/>
            <person name="Park J.H."/>
            <person name="Huh J.H."/>
            <person name="Kim J.S."/>
            <person name="Kim B.D."/>
            <person name="Cohen O."/>
            <person name="Paran I."/>
            <person name="Suh M.C."/>
            <person name="Lee S.B."/>
            <person name="Kim Y.K."/>
            <person name="Shin Y."/>
            <person name="Noh S.J."/>
            <person name="Park J."/>
            <person name="Seo Y.S."/>
            <person name="Kwon S.Y."/>
            <person name="Kim H.A."/>
            <person name="Park J.M."/>
            <person name="Kim H.J."/>
            <person name="Choi S.B."/>
            <person name="Bosland P.W."/>
            <person name="Reeves G."/>
            <person name="Jo S.H."/>
            <person name="Lee B.W."/>
            <person name="Cho H.T."/>
            <person name="Choi H.S."/>
            <person name="Lee M.S."/>
            <person name="Yu Y."/>
            <person name="Do Choi Y."/>
            <person name="Park B.S."/>
            <person name="van Deynze A."/>
            <person name="Ashrafi H."/>
            <person name="Hill T."/>
            <person name="Kim W.T."/>
            <person name="Pai H.S."/>
            <person name="Ahn H.K."/>
            <person name="Yeam I."/>
            <person name="Giovannoni J.J."/>
            <person name="Rose J.K."/>
            <person name="Sorensen I."/>
            <person name="Lee S.J."/>
            <person name="Kim R.W."/>
            <person name="Choi I.Y."/>
            <person name="Choi B.S."/>
            <person name="Lim J.S."/>
            <person name="Lee Y.H."/>
            <person name="Choi D."/>
        </authorList>
    </citation>
    <scope>NUCLEOTIDE SEQUENCE [LARGE SCALE GENOMIC DNA]</scope>
    <source>
        <strain evidence="8">cv. CM334</strain>
    </source>
</reference>
<dbReference type="InterPro" id="IPR004367">
    <property type="entry name" value="Cyclin_C-dom"/>
</dbReference>
<protein>
    <submittedName>
        <fullName evidence="7">Cyclin-B2-3</fullName>
    </submittedName>
</protein>
<keyword evidence="2 4" id="KW-0195">Cyclin</keyword>
<feature type="domain" description="Cyclin C-terminal" evidence="6">
    <location>
        <begin position="215"/>
        <end position="328"/>
    </location>
</feature>
<feature type="domain" description="Cyclin-like" evidence="5">
    <location>
        <begin position="219"/>
        <end position="301"/>
    </location>
</feature>
<accession>A0A2G2YTA3</accession>
<gene>
    <name evidence="7" type="ORF">T459_23744</name>
</gene>
<dbReference type="Pfam" id="PF02984">
    <property type="entry name" value="Cyclin_C"/>
    <property type="match status" value="1"/>
</dbReference>
<dbReference type="InterPro" id="IPR039361">
    <property type="entry name" value="Cyclin"/>
</dbReference>
<dbReference type="InterPro" id="IPR036915">
    <property type="entry name" value="Cyclin-like_sf"/>
</dbReference>
<evidence type="ECO:0000256" key="2">
    <source>
        <dbReference type="ARBA" id="ARBA00023127"/>
    </source>
</evidence>
<feature type="domain" description="Cyclin-like" evidence="5">
    <location>
        <begin position="120"/>
        <end position="206"/>
    </location>
</feature>
<proteinExistence type="inferred from homology"/>
<sequence>NKANVVNKIPHVLIHRPITRKLAAQIANKQQKSTVEITKPPIPVAPIRNETEDCIIIDVENYKATGYSNVPIFVQHNKAMMEEIDRMDDEIEMEDAEDWLVVDIDSSDKKNELTVVEYIDDIYAYYKKAEIAGCVPPNYMKQQFDINERMKDILIDWLIELFGITALLLACKNEGVSVPVVEDLILISDKAYAKKEVLEMEKLMVNALQFNMTVSTTYVFMRQFLKASQSDKKVELVSFFFIELCLVEYEMLRFPPLMLAATAIFTAQCTLGVSRKWNTTCEKHSSYNKNQILPMRLSRSDLQKVDVDATIADFNKLERKTIGTVLFLDCVGSKPAIVSTMILCHFCKSKSKKLLLTN</sequence>
<evidence type="ECO:0000256" key="4">
    <source>
        <dbReference type="RuleBase" id="RU000383"/>
    </source>
</evidence>
<evidence type="ECO:0000259" key="5">
    <source>
        <dbReference type="SMART" id="SM00385"/>
    </source>
</evidence>
<dbReference type="Proteomes" id="UP000222542">
    <property type="component" value="Unassembled WGS sequence"/>
</dbReference>
<dbReference type="InterPro" id="IPR013763">
    <property type="entry name" value="Cyclin-like_dom"/>
</dbReference>
<dbReference type="GO" id="GO:0005634">
    <property type="term" value="C:nucleus"/>
    <property type="evidence" value="ECO:0000318"/>
    <property type="project" value="GO_Central"/>
</dbReference>
<dbReference type="EMBL" id="AYRZ02000009">
    <property type="protein sequence ID" value="PHT72959.1"/>
    <property type="molecule type" value="Genomic_DNA"/>
</dbReference>
<organism evidence="7 8">
    <name type="scientific">Capsicum annuum</name>
    <name type="common">Capsicum pepper</name>
    <dbReference type="NCBI Taxonomy" id="4072"/>
    <lineage>
        <taxon>Eukaryota</taxon>
        <taxon>Viridiplantae</taxon>
        <taxon>Streptophyta</taxon>
        <taxon>Embryophyta</taxon>
        <taxon>Tracheophyta</taxon>
        <taxon>Spermatophyta</taxon>
        <taxon>Magnoliopsida</taxon>
        <taxon>eudicotyledons</taxon>
        <taxon>Gunneridae</taxon>
        <taxon>Pentapetalae</taxon>
        <taxon>asterids</taxon>
        <taxon>lamiids</taxon>
        <taxon>Solanales</taxon>
        <taxon>Solanaceae</taxon>
        <taxon>Solanoideae</taxon>
        <taxon>Capsiceae</taxon>
        <taxon>Capsicum</taxon>
    </lineage>
</organism>
<evidence type="ECO:0000256" key="1">
    <source>
        <dbReference type="ARBA" id="ARBA00022618"/>
    </source>
</evidence>
<comment type="caution">
    <text evidence="7">The sequence shown here is derived from an EMBL/GenBank/DDBJ whole genome shotgun (WGS) entry which is preliminary data.</text>
</comment>
<dbReference type="OMA" id="LLACKNE"/>
<dbReference type="SMART" id="SM00385">
    <property type="entry name" value="CYCLIN"/>
    <property type="match status" value="2"/>
</dbReference>
<dbReference type="GO" id="GO:0016538">
    <property type="term" value="F:cyclin-dependent protein serine/threonine kinase regulator activity"/>
    <property type="evidence" value="ECO:0000318"/>
    <property type="project" value="GO_Central"/>
</dbReference>
<evidence type="ECO:0000259" key="6">
    <source>
        <dbReference type="SMART" id="SM01332"/>
    </source>
</evidence>
<dbReference type="GO" id="GO:0000307">
    <property type="term" value="C:cyclin-dependent protein kinase holoenzyme complex"/>
    <property type="evidence" value="ECO:0000318"/>
    <property type="project" value="GO_Central"/>
</dbReference>
<comment type="similarity">
    <text evidence="4">Belongs to the cyclin family.</text>
</comment>
<dbReference type="Gramene" id="PHT72959">
    <property type="protein sequence ID" value="PHT72959"/>
    <property type="gene ID" value="T459_23744"/>
</dbReference>
<evidence type="ECO:0000313" key="7">
    <source>
        <dbReference type="EMBL" id="PHT72959.1"/>
    </source>
</evidence>
<dbReference type="STRING" id="4072.A0A2G2YTA3"/>
<evidence type="ECO:0000256" key="3">
    <source>
        <dbReference type="ARBA" id="ARBA00023306"/>
    </source>
</evidence>
<dbReference type="GO" id="GO:0051301">
    <property type="term" value="P:cell division"/>
    <property type="evidence" value="ECO:0007669"/>
    <property type="project" value="UniProtKB-KW"/>
</dbReference>
<feature type="non-terminal residue" evidence="7">
    <location>
        <position position="1"/>
    </location>
</feature>
<dbReference type="GO" id="GO:0005737">
    <property type="term" value="C:cytoplasm"/>
    <property type="evidence" value="ECO:0000318"/>
    <property type="project" value="GO_Central"/>
</dbReference>
<evidence type="ECO:0000313" key="8">
    <source>
        <dbReference type="Proteomes" id="UP000222542"/>
    </source>
</evidence>
<keyword evidence="1" id="KW-0132">Cell division</keyword>
<keyword evidence="8" id="KW-1185">Reference proteome</keyword>
<dbReference type="SUPFAM" id="SSF47954">
    <property type="entry name" value="Cyclin-like"/>
    <property type="match status" value="2"/>
</dbReference>
<dbReference type="SMART" id="SM01332">
    <property type="entry name" value="Cyclin_C"/>
    <property type="match status" value="1"/>
</dbReference>
<dbReference type="Gene3D" id="1.10.472.10">
    <property type="entry name" value="Cyclin-like"/>
    <property type="match status" value="4"/>
</dbReference>
<name>A0A2G2YTA3_CAPAN</name>
<dbReference type="InterPro" id="IPR006671">
    <property type="entry name" value="Cyclin_N"/>
</dbReference>
<reference evidence="7 8" key="2">
    <citation type="journal article" date="2017" name="Genome Biol.">
        <title>New reference genome sequences of hot pepper reveal the massive evolution of plant disease-resistance genes by retroduplication.</title>
        <authorList>
            <person name="Kim S."/>
            <person name="Park J."/>
            <person name="Yeom S.I."/>
            <person name="Kim Y.M."/>
            <person name="Seo E."/>
            <person name="Kim K.T."/>
            <person name="Kim M.S."/>
            <person name="Lee J.M."/>
            <person name="Cheong K."/>
            <person name="Shin H.S."/>
            <person name="Kim S.B."/>
            <person name="Han K."/>
            <person name="Lee J."/>
            <person name="Park M."/>
            <person name="Lee H.A."/>
            <person name="Lee H.Y."/>
            <person name="Lee Y."/>
            <person name="Oh S."/>
            <person name="Lee J.H."/>
            <person name="Choi E."/>
            <person name="Choi E."/>
            <person name="Lee S.E."/>
            <person name="Jeon J."/>
            <person name="Kim H."/>
            <person name="Choi G."/>
            <person name="Song H."/>
            <person name="Lee J."/>
            <person name="Lee S.C."/>
            <person name="Kwon J.K."/>
            <person name="Lee H.Y."/>
            <person name="Koo N."/>
            <person name="Hong Y."/>
            <person name="Kim R.W."/>
            <person name="Kang W.H."/>
            <person name="Huh J.H."/>
            <person name="Kang B.C."/>
            <person name="Yang T.J."/>
            <person name="Lee Y.H."/>
            <person name="Bennetzen J.L."/>
            <person name="Choi D."/>
        </authorList>
    </citation>
    <scope>NUCLEOTIDE SEQUENCE [LARGE SCALE GENOMIC DNA]</scope>
    <source>
        <strain evidence="8">cv. CM334</strain>
    </source>
</reference>
<dbReference type="AlphaFoldDB" id="A0A2G2YTA3"/>